<dbReference type="Gene3D" id="3.30.70.1320">
    <property type="entry name" value="Multidrug efflux transporter AcrB pore domain like"/>
    <property type="match status" value="1"/>
</dbReference>
<name>A0A1E3XDF2_9BACT</name>
<dbReference type="InterPro" id="IPR001036">
    <property type="entry name" value="Acrflvin-R"/>
</dbReference>
<dbReference type="SUPFAM" id="SSF82866">
    <property type="entry name" value="Multidrug efflux transporter AcrB transmembrane domain"/>
    <property type="match status" value="2"/>
</dbReference>
<dbReference type="Pfam" id="PF00873">
    <property type="entry name" value="ACR_tran"/>
    <property type="match status" value="1"/>
</dbReference>
<feature type="transmembrane region" description="Helical" evidence="1">
    <location>
        <begin position="867"/>
        <end position="887"/>
    </location>
</feature>
<dbReference type="PANTHER" id="PTHR32063:SF0">
    <property type="entry name" value="SWARMING MOTILITY PROTEIN SWRC"/>
    <property type="match status" value="1"/>
</dbReference>
<feature type="transmembrane region" description="Helical" evidence="1">
    <location>
        <begin position="993"/>
        <end position="1023"/>
    </location>
</feature>
<dbReference type="Proteomes" id="UP000094056">
    <property type="component" value="Unassembled WGS sequence"/>
</dbReference>
<keyword evidence="1" id="KW-0472">Membrane</keyword>
<feature type="transmembrane region" description="Helical" evidence="1">
    <location>
        <begin position="894"/>
        <end position="914"/>
    </location>
</feature>
<feature type="transmembrane region" description="Helical" evidence="1">
    <location>
        <begin position="920"/>
        <end position="947"/>
    </location>
</feature>
<dbReference type="SUPFAM" id="SSF82714">
    <property type="entry name" value="Multidrug efflux transporter AcrB TolC docking domain, DN and DC subdomains"/>
    <property type="match status" value="2"/>
</dbReference>
<dbReference type="GO" id="GO:0005886">
    <property type="term" value="C:plasma membrane"/>
    <property type="evidence" value="ECO:0007669"/>
    <property type="project" value="TreeGrafter"/>
</dbReference>
<gene>
    <name evidence="2" type="ORF">SCARUB_01229</name>
</gene>
<dbReference type="GO" id="GO:0042910">
    <property type="term" value="F:xenobiotic transmembrane transporter activity"/>
    <property type="evidence" value="ECO:0007669"/>
    <property type="project" value="TreeGrafter"/>
</dbReference>
<reference evidence="2 3" key="1">
    <citation type="submission" date="2016-07" db="EMBL/GenBank/DDBJ databases">
        <title>Draft genome of Scalindua rubra, obtained from a brine-seawater interface in the Red Sea, sheds light on salt adaptation in anammox bacteria.</title>
        <authorList>
            <person name="Speth D.R."/>
            <person name="Lagkouvardos I."/>
            <person name="Wang Y."/>
            <person name="Qian P.-Y."/>
            <person name="Dutilh B.E."/>
            <person name="Jetten M.S."/>
        </authorList>
    </citation>
    <scope>NUCLEOTIDE SEQUENCE [LARGE SCALE GENOMIC DNA]</scope>
    <source>
        <strain evidence="2">BSI-1</strain>
    </source>
</reference>
<evidence type="ECO:0000313" key="2">
    <source>
        <dbReference type="EMBL" id="ODS33629.1"/>
    </source>
</evidence>
<dbReference type="Gene3D" id="3.30.70.1440">
    <property type="entry name" value="Multidrug efflux transporter AcrB pore domain"/>
    <property type="match status" value="1"/>
</dbReference>
<keyword evidence="1" id="KW-1133">Transmembrane helix</keyword>
<accession>A0A1E3XDF2</accession>
<sequence>MGNFAVNKPVAVSMLILLLVLLGALAWKMLPRDLFPDISKPVLGVVTKYEGASSQEIEETITRKLEEKLGTAKGVKAMQSFSGNEKSEIVLEFGWGTKMDIAVMDVREKLDQVKDDLPDDADSPLISRDVGASQAVVVLNVSARHKALESELREKVDSSVKLRLERIDGVAAVLLSGGDQYEVKVYIDQNRLKEFGITNEDVRVALERENISQRGGRLAEGRTDYLVRTVGKYTSIDDISKTVVSNRGEKPIYLRDVAYSIRRMPKKKTDIARMKSPDVDKSSLCIELAVFKKPGGNTVKISEAIGKGVEVLKVEYPELDIVISYDQAIYINNSLKMVMSNGKQGLILAIIILLVFLRSAQSTIVVALSMPVSVIAAFILFKAKGMGVNIFSLAGLTLAVGMTVDNAIVVIEAIFVNLSYDKRVRKAIIAALKEVGAPVFSSTLTTLAVFLPIVFVPGLGGQIFKDLSYTIIFTLIFSLLVAFTLIPMLASKLLGSTFIGFRLVNSGLTLLLDKIFFIGWFGGKVLYIYDKIIKFVIDKWYTRLALIFSVGFIFFLSLKLMPGSELFPPTSQKEYEILVETPTGFTLEKTDSIVNKIEGILNSEERIRRYSVTFLPGNARIIVVFDSGENADVAAMKIRNKISNSVPDISLKISSISPLQAITGGGEGDIQIKVSGEGLGELRNISNKAMAKLSDVDWIVNLSSSVGEGYPEIHVTADRLKASDVGLTMKEIADTLEIAIGGQKATDVEMSEGTHEIRLSARSEDLASIRDINAIPVKTAYGTFVRVGEVCNVESKKGPVTIIREERQRVAVINVDVDKQSSLGLGDMINVLKNGEESGVLDDIELPVGYDLRLGGSTQAMQESFKYLIYALAFAILLVYMVMAAQFESLLHPLTILFSVPLSLIGAIIGLKIYDFNLSLTAFIGIIMLAGIVVNNAIILIDFVNLLRARGRDRNDAIIEAGKLRLRPIFMTTLTTVLGMFPMALGIGEGGELYQPLAVVVIGGLSVSTLLTLVFIPIMYCFFDDIQDLFGFIRFKISTMFSR</sequence>
<feature type="transmembrane region" description="Helical" evidence="1">
    <location>
        <begin position="435"/>
        <end position="455"/>
    </location>
</feature>
<dbReference type="PANTHER" id="PTHR32063">
    <property type="match status" value="1"/>
</dbReference>
<feature type="transmembrane region" description="Helical" evidence="1">
    <location>
        <begin position="391"/>
        <end position="415"/>
    </location>
</feature>
<dbReference type="InterPro" id="IPR027463">
    <property type="entry name" value="AcrB_DN_DC_subdom"/>
</dbReference>
<dbReference type="EMBL" id="MAYW01000023">
    <property type="protein sequence ID" value="ODS33629.1"/>
    <property type="molecule type" value="Genomic_DNA"/>
</dbReference>
<feature type="transmembrane region" description="Helical" evidence="1">
    <location>
        <begin position="968"/>
        <end position="987"/>
    </location>
</feature>
<dbReference type="Gene3D" id="3.30.2090.10">
    <property type="entry name" value="Multidrug efflux transporter AcrB TolC docking domain, DN and DC subdomains"/>
    <property type="match status" value="2"/>
</dbReference>
<comment type="caution">
    <text evidence="2">The sequence shown here is derived from an EMBL/GenBank/DDBJ whole genome shotgun (WGS) entry which is preliminary data.</text>
</comment>
<keyword evidence="1" id="KW-0812">Transmembrane</keyword>
<dbReference type="Gene3D" id="1.20.1640.10">
    <property type="entry name" value="Multidrug efflux transporter AcrB transmembrane domain"/>
    <property type="match status" value="2"/>
</dbReference>
<feature type="transmembrane region" description="Helical" evidence="1">
    <location>
        <begin position="510"/>
        <end position="529"/>
    </location>
</feature>
<dbReference type="Gene3D" id="3.30.70.1430">
    <property type="entry name" value="Multidrug efflux transporter AcrB pore domain"/>
    <property type="match status" value="2"/>
</dbReference>
<feature type="transmembrane region" description="Helical" evidence="1">
    <location>
        <begin position="541"/>
        <end position="561"/>
    </location>
</feature>
<proteinExistence type="predicted"/>
<evidence type="ECO:0000256" key="1">
    <source>
        <dbReference type="SAM" id="Phobius"/>
    </source>
</evidence>
<feature type="transmembrane region" description="Helical" evidence="1">
    <location>
        <begin position="467"/>
        <end position="490"/>
    </location>
</feature>
<evidence type="ECO:0000313" key="3">
    <source>
        <dbReference type="Proteomes" id="UP000094056"/>
    </source>
</evidence>
<dbReference type="PATRIC" id="fig|1872076.5.peg.1413"/>
<protein>
    <submittedName>
        <fullName evidence="2">Acriflavin resistance protein</fullName>
    </submittedName>
</protein>
<dbReference type="PRINTS" id="PR00702">
    <property type="entry name" value="ACRIFLAVINRP"/>
</dbReference>
<feature type="transmembrane region" description="Helical" evidence="1">
    <location>
        <begin position="346"/>
        <end position="379"/>
    </location>
</feature>
<dbReference type="SUPFAM" id="SSF82693">
    <property type="entry name" value="Multidrug efflux transporter AcrB pore domain, PN1, PN2, PC1 and PC2 subdomains"/>
    <property type="match status" value="3"/>
</dbReference>
<organism evidence="2 3">
    <name type="scientific">Candidatus Scalindua rubra</name>
    <dbReference type="NCBI Taxonomy" id="1872076"/>
    <lineage>
        <taxon>Bacteria</taxon>
        <taxon>Pseudomonadati</taxon>
        <taxon>Planctomycetota</taxon>
        <taxon>Candidatus Brocadiia</taxon>
        <taxon>Candidatus Brocadiales</taxon>
        <taxon>Candidatus Scalinduaceae</taxon>
        <taxon>Candidatus Scalindua</taxon>
    </lineage>
</organism>
<dbReference type="AlphaFoldDB" id="A0A1E3XDF2"/>